<dbReference type="SUPFAM" id="SSF50978">
    <property type="entry name" value="WD40 repeat-like"/>
    <property type="match status" value="1"/>
</dbReference>
<dbReference type="SMART" id="SM00220">
    <property type="entry name" value="S_TKc"/>
    <property type="match status" value="1"/>
</dbReference>
<keyword evidence="4" id="KW-0808">Transferase</keyword>
<dbReference type="InterPro" id="IPR011009">
    <property type="entry name" value="Kinase-like_dom_sf"/>
</dbReference>
<dbReference type="PROSITE" id="PS00108">
    <property type="entry name" value="PROTEIN_KINASE_ST"/>
    <property type="match status" value="1"/>
</dbReference>
<dbReference type="Pfam" id="PF00400">
    <property type="entry name" value="WD40"/>
    <property type="match status" value="3"/>
</dbReference>
<dbReference type="EMBL" id="PGTM01000388">
    <property type="protein sequence ID" value="PJF34448.1"/>
    <property type="molecule type" value="Genomic_DNA"/>
</dbReference>
<keyword evidence="7" id="KW-0418">Kinase</keyword>
<proteinExistence type="predicted"/>
<evidence type="ECO:0000256" key="4">
    <source>
        <dbReference type="ARBA" id="ARBA00022679"/>
    </source>
</evidence>
<dbReference type="InterPro" id="IPR017441">
    <property type="entry name" value="Protein_kinase_ATP_BS"/>
</dbReference>
<evidence type="ECO:0000256" key="7">
    <source>
        <dbReference type="ARBA" id="ARBA00022777"/>
    </source>
</evidence>
<dbReference type="CDD" id="cd14014">
    <property type="entry name" value="STKc_PknB_like"/>
    <property type="match status" value="1"/>
</dbReference>
<feature type="repeat" description="WD" evidence="11">
    <location>
        <begin position="467"/>
        <end position="508"/>
    </location>
</feature>
<dbReference type="InterPro" id="IPR036322">
    <property type="entry name" value="WD40_repeat_dom_sf"/>
</dbReference>
<dbReference type="InterPro" id="IPR019775">
    <property type="entry name" value="WD40_repeat_CS"/>
</dbReference>
<comment type="catalytic activity">
    <reaction evidence="9">
        <text>L-threonyl-[protein] + ATP = O-phospho-L-threonyl-[protein] + ADP + H(+)</text>
        <dbReference type="Rhea" id="RHEA:46608"/>
        <dbReference type="Rhea" id="RHEA-COMP:11060"/>
        <dbReference type="Rhea" id="RHEA-COMP:11605"/>
        <dbReference type="ChEBI" id="CHEBI:15378"/>
        <dbReference type="ChEBI" id="CHEBI:30013"/>
        <dbReference type="ChEBI" id="CHEBI:30616"/>
        <dbReference type="ChEBI" id="CHEBI:61977"/>
        <dbReference type="ChEBI" id="CHEBI:456216"/>
        <dbReference type="EC" id="2.7.11.1"/>
    </reaction>
</comment>
<dbReference type="PROSITE" id="PS50294">
    <property type="entry name" value="WD_REPEATS_REGION"/>
    <property type="match status" value="2"/>
</dbReference>
<evidence type="ECO:0000256" key="9">
    <source>
        <dbReference type="ARBA" id="ARBA00047899"/>
    </source>
</evidence>
<dbReference type="PROSITE" id="PS00678">
    <property type="entry name" value="WD_REPEATS_1"/>
    <property type="match status" value="2"/>
</dbReference>
<comment type="caution">
    <text evidence="15">The sequence shown here is derived from an EMBL/GenBank/DDBJ whole genome shotgun (WGS) entry which is preliminary data.</text>
</comment>
<dbReference type="InterPro" id="IPR001632">
    <property type="entry name" value="WD40_G-protein_beta-like"/>
</dbReference>
<dbReference type="GO" id="GO:0004674">
    <property type="term" value="F:protein serine/threonine kinase activity"/>
    <property type="evidence" value="ECO:0007669"/>
    <property type="project" value="UniProtKB-KW"/>
</dbReference>
<dbReference type="PANTHER" id="PTHR43289:SF6">
    <property type="entry name" value="SERINE_THREONINE-PROTEIN KINASE NEKL-3"/>
    <property type="match status" value="1"/>
</dbReference>
<evidence type="ECO:0000256" key="11">
    <source>
        <dbReference type="PROSITE-ProRule" id="PRU00221"/>
    </source>
</evidence>
<feature type="non-terminal residue" evidence="15">
    <location>
        <position position="1"/>
    </location>
</feature>
<keyword evidence="13" id="KW-0812">Transmembrane</keyword>
<keyword evidence="3 11" id="KW-0853">WD repeat</keyword>
<dbReference type="CDD" id="cd00200">
    <property type="entry name" value="WD40"/>
    <property type="match status" value="1"/>
</dbReference>
<evidence type="ECO:0000256" key="1">
    <source>
        <dbReference type="ARBA" id="ARBA00012513"/>
    </source>
</evidence>
<accession>A0A2M8PA69</accession>
<evidence type="ECO:0000256" key="6">
    <source>
        <dbReference type="ARBA" id="ARBA00022741"/>
    </source>
</evidence>
<evidence type="ECO:0000313" key="16">
    <source>
        <dbReference type="Proteomes" id="UP000229681"/>
    </source>
</evidence>
<evidence type="ECO:0000256" key="12">
    <source>
        <dbReference type="PROSITE-ProRule" id="PRU10141"/>
    </source>
</evidence>
<evidence type="ECO:0000256" key="2">
    <source>
        <dbReference type="ARBA" id="ARBA00022527"/>
    </source>
</evidence>
<evidence type="ECO:0000256" key="10">
    <source>
        <dbReference type="ARBA" id="ARBA00048679"/>
    </source>
</evidence>
<dbReference type="AlphaFoldDB" id="A0A2M8PA69"/>
<evidence type="ECO:0000313" key="15">
    <source>
        <dbReference type="EMBL" id="PJF34448.1"/>
    </source>
</evidence>
<dbReference type="Gene3D" id="2.130.10.10">
    <property type="entry name" value="YVTN repeat-like/Quinoprotein amine dehydrogenase"/>
    <property type="match status" value="3"/>
</dbReference>
<evidence type="ECO:0000256" key="3">
    <source>
        <dbReference type="ARBA" id="ARBA00022574"/>
    </source>
</evidence>
<dbReference type="PROSITE" id="PS50082">
    <property type="entry name" value="WD_REPEATS_2"/>
    <property type="match status" value="3"/>
</dbReference>
<dbReference type="Proteomes" id="UP000229681">
    <property type="component" value="Unassembled WGS sequence"/>
</dbReference>
<feature type="transmembrane region" description="Helical" evidence="13">
    <location>
        <begin position="301"/>
        <end position="322"/>
    </location>
</feature>
<dbReference type="Pfam" id="PF00069">
    <property type="entry name" value="Pkinase"/>
    <property type="match status" value="1"/>
</dbReference>
<dbReference type="PRINTS" id="PR00319">
    <property type="entry name" value="GPROTEINB"/>
</dbReference>
<evidence type="ECO:0000256" key="13">
    <source>
        <dbReference type="SAM" id="Phobius"/>
    </source>
</evidence>
<keyword evidence="6 12" id="KW-0547">Nucleotide-binding</keyword>
<dbReference type="FunFam" id="1.10.510.10:FF:000021">
    <property type="entry name" value="Serine/threonine protein kinase"/>
    <property type="match status" value="1"/>
</dbReference>
<dbReference type="Gene3D" id="1.10.510.10">
    <property type="entry name" value="Transferase(Phosphotransferase) domain 1"/>
    <property type="match status" value="1"/>
</dbReference>
<evidence type="ECO:0000256" key="8">
    <source>
        <dbReference type="ARBA" id="ARBA00022840"/>
    </source>
</evidence>
<keyword evidence="5" id="KW-0677">Repeat</keyword>
<organism evidence="15 16">
    <name type="scientific">Candidatus Thermofonsia Clade 1 bacterium</name>
    <dbReference type="NCBI Taxonomy" id="2364210"/>
    <lineage>
        <taxon>Bacteria</taxon>
        <taxon>Bacillati</taxon>
        <taxon>Chloroflexota</taxon>
        <taxon>Candidatus Thermofontia</taxon>
        <taxon>Candidatus Thermofonsia Clade 1</taxon>
    </lineage>
</organism>
<keyword evidence="2" id="KW-0723">Serine/threonine-protein kinase</keyword>
<protein>
    <recommendedName>
        <fullName evidence="1">non-specific serine/threonine protein kinase</fullName>
        <ecNumber evidence="1">2.7.11.1</ecNumber>
    </recommendedName>
</protein>
<keyword evidence="8 12" id="KW-0067">ATP-binding</keyword>
<dbReference type="InterPro" id="IPR020472">
    <property type="entry name" value="WD40_PAC1"/>
</dbReference>
<comment type="catalytic activity">
    <reaction evidence="10">
        <text>L-seryl-[protein] + ATP = O-phospho-L-seryl-[protein] + ADP + H(+)</text>
        <dbReference type="Rhea" id="RHEA:17989"/>
        <dbReference type="Rhea" id="RHEA-COMP:9863"/>
        <dbReference type="Rhea" id="RHEA-COMP:11604"/>
        <dbReference type="ChEBI" id="CHEBI:15378"/>
        <dbReference type="ChEBI" id="CHEBI:29999"/>
        <dbReference type="ChEBI" id="CHEBI:30616"/>
        <dbReference type="ChEBI" id="CHEBI:83421"/>
        <dbReference type="ChEBI" id="CHEBI:456216"/>
        <dbReference type="EC" id="2.7.11.1"/>
    </reaction>
</comment>
<sequence>YTVTGVLGTGGMATVYRARQGNIERDVAIKVIQTSLAENSEFIARFRREAQTVAQLSHPHILKVFDFGSQDDLIYLVMELQSGGSLATRLREQGRLDAESVARYLAQIGAALDYAHARGVIHRDLKPQNVLLDDADNAILSDFGIARIIGDVTRMTQSGLAMGTPTYMAPEQWYGRNVDARTDVYALAVMTYELLTGKTPFTGDMLMQQHLNEMPPSLRQRRPDLPASVEKVLLKGMAKRPEERFQSAGEFAAAFRESLSGKTPRGVDVSATQQPLTPLEGTTVGVSAPAPTPQRNKRLNAIVIFMSAIILVLSGTAIGLLLDSTAGTPEVAASSAVLAAAIDTPTSTFVPTHTPAPTIGANNVSRVAQIQRLGRGLILNEAIHLIAYSPDGRTLAVGSVVGIWLYDAADLARPPRLLGEDLIVASVSWSPDGRYLASVSFDGLASGSSDSTVRLWDAASGQSLRTLEGHTGRVWSVSWSPDGRRLASGSSDSTVRIWDAGSGQLLQTLEGHTNWVWPVSWSPDGRRLASGSDDGTVRLWDAASGQLLRALTGHTGWVLSVSW</sequence>
<gene>
    <name evidence="15" type="ORF">CUN49_15620</name>
</gene>
<keyword evidence="13" id="KW-1133">Transmembrane helix</keyword>
<dbReference type="Gene3D" id="3.30.200.20">
    <property type="entry name" value="Phosphorylase Kinase, domain 1"/>
    <property type="match status" value="1"/>
</dbReference>
<evidence type="ECO:0000256" key="5">
    <source>
        <dbReference type="ARBA" id="ARBA00022737"/>
    </source>
</evidence>
<evidence type="ECO:0000259" key="14">
    <source>
        <dbReference type="PROSITE" id="PS50011"/>
    </source>
</evidence>
<dbReference type="GO" id="GO:0005524">
    <property type="term" value="F:ATP binding"/>
    <property type="evidence" value="ECO:0007669"/>
    <property type="project" value="UniProtKB-UniRule"/>
</dbReference>
<feature type="repeat" description="WD" evidence="11">
    <location>
        <begin position="444"/>
        <end position="466"/>
    </location>
</feature>
<name>A0A2M8PA69_9CHLR</name>
<dbReference type="InterPro" id="IPR000719">
    <property type="entry name" value="Prot_kinase_dom"/>
</dbReference>
<dbReference type="InterPro" id="IPR008271">
    <property type="entry name" value="Ser/Thr_kinase_AS"/>
</dbReference>
<feature type="repeat" description="WD" evidence="11">
    <location>
        <begin position="509"/>
        <end position="550"/>
    </location>
</feature>
<feature type="non-terminal residue" evidence="15">
    <location>
        <position position="563"/>
    </location>
</feature>
<dbReference type="SMART" id="SM00320">
    <property type="entry name" value="WD40"/>
    <property type="match status" value="4"/>
</dbReference>
<dbReference type="PROSITE" id="PS50011">
    <property type="entry name" value="PROTEIN_KINASE_DOM"/>
    <property type="match status" value="1"/>
</dbReference>
<feature type="domain" description="Protein kinase" evidence="14">
    <location>
        <begin position="1"/>
        <end position="256"/>
    </location>
</feature>
<dbReference type="FunFam" id="3.30.200.20:FF:000035">
    <property type="entry name" value="Serine/threonine protein kinase Stk1"/>
    <property type="match status" value="1"/>
</dbReference>
<dbReference type="PRINTS" id="PR00320">
    <property type="entry name" value="GPROTEINBRPT"/>
</dbReference>
<dbReference type="InterPro" id="IPR001680">
    <property type="entry name" value="WD40_rpt"/>
</dbReference>
<feature type="binding site" evidence="12">
    <location>
        <position position="30"/>
    </location>
    <ligand>
        <name>ATP</name>
        <dbReference type="ChEBI" id="CHEBI:30616"/>
    </ligand>
</feature>
<dbReference type="SUPFAM" id="SSF56112">
    <property type="entry name" value="Protein kinase-like (PK-like)"/>
    <property type="match status" value="1"/>
</dbReference>
<keyword evidence="13" id="KW-0472">Membrane</keyword>
<reference evidence="15 16" key="1">
    <citation type="submission" date="2017-11" db="EMBL/GenBank/DDBJ databases">
        <title>Evolution of Phototrophy in the Chloroflexi Phylum Driven by Horizontal Gene Transfer.</title>
        <authorList>
            <person name="Ward L.M."/>
            <person name="Hemp J."/>
            <person name="Shih P.M."/>
            <person name="Mcglynn S.E."/>
            <person name="Fischer W."/>
        </authorList>
    </citation>
    <scope>NUCLEOTIDE SEQUENCE [LARGE SCALE GENOMIC DNA]</scope>
    <source>
        <strain evidence="15">JP3_13</strain>
    </source>
</reference>
<dbReference type="PANTHER" id="PTHR43289">
    <property type="entry name" value="MITOGEN-ACTIVATED PROTEIN KINASE KINASE KINASE 20-RELATED"/>
    <property type="match status" value="1"/>
</dbReference>
<dbReference type="InterPro" id="IPR015943">
    <property type="entry name" value="WD40/YVTN_repeat-like_dom_sf"/>
</dbReference>
<dbReference type="PROSITE" id="PS00107">
    <property type="entry name" value="PROTEIN_KINASE_ATP"/>
    <property type="match status" value="1"/>
</dbReference>
<dbReference type="EC" id="2.7.11.1" evidence="1"/>